<dbReference type="Proteomes" id="UP000070501">
    <property type="component" value="Unassembled WGS sequence"/>
</dbReference>
<protein>
    <submittedName>
        <fullName evidence="2">Uncharacterized protein</fullName>
    </submittedName>
</protein>
<feature type="region of interest" description="Disordered" evidence="1">
    <location>
        <begin position="32"/>
        <end position="56"/>
    </location>
</feature>
<dbReference type="OrthoDB" id="5399926at2759"/>
<dbReference type="EMBL" id="KQ964247">
    <property type="protein sequence ID" value="KXJ94883.1"/>
    <property type="molecule type" value="Genomic_DNA"/>
</dbReference>
<feature type="compositionally biased region" description="Low complexity" evidence="1">
    <location>
        <begin position="43"/>
        <end position="54"/>
    </location>
</feature>
<sequence length="131" mass="14014">MDLAIQPPSKLQAGSRLYPPVVDSNGTIIEESGPYIASPQPINTSSSRGTSSNSPQAQYAVFPDVFVENPGTYTFTVRCYDPTNGLQSWSVLGTVRSRTITVTDGAVACEEPTANERKLLSELRASGNFGI</sequence>
<evidence type="ECO:0000313" key="2">
    <source>
        <dbReference type="EMBL" id="KXJ94883.1"/>
    </source>
</evidence>
<dbReference type="InParanoid" id="A0A136JCJ1"/>
<reference evidence="3" key="1">
    <citation type="submission" date="2016-02" db="EMBL/GenBank/DDBJ databases">
        <title>Draft genome sequence of Microdochium bolleyi, a fungal endophyte of beachgrass.</title>
        <authorList>
            <consortium name="DOE Joint Genome Institute"/>
            <person name="David A.S."/>
            <person name="May G."/>
            <person name="Haridas S."/>
            <person name="Lim J."/>
            <person name="Wang M."/>
            <person name="Labutti K."/>
            <person name="Lipzen A."/>
            <person name="Barry K."/>
            <person name="Grigoriev I.V."/>
        </authorList>
    </citation>
    <scope>NUCLEOTIDE SEQUENCE [LARGE SCALE GENOMIC DNA]</scope>
    <source>
        <strain evidence="3">J235TASD1</strain>
    </source>
</reference>
<name>A0A136JCJ1_9PEZI</name>
<gene>
    <name evidence="2" type="ORF">Micbo1qcDRAFT_173640</name>
</gene>
<evidence type="ECO:0000256" key="1">
    <source>
        <dbReference type="SAM" id="MobiDB-lite"/>
    </source>
</evidence>
<evidence type="ECO:0000313" key="3">
    <source>
        <dbReference type="Proteomes" id="UP000070501"/>
    </source>
</evidence>
<dbReference type="AlphaFoldDB" id="A0A136JCJ1"/>
<keyword evidence="3" id="KW-1185">Reference proteome</keyword>
<proteinExistence type="predicted"/>
<organism evidence="2 3">
    <name type="scientific">Microdochium bolleyi</name>
    <dbReference type="NCBI Taxonomy" id="196109"/>
    <lineage>
        <taxon>Eukaryota</taxon>
        <taxon>Fungi</taxon>
        <taxon>Dikarya</taxon>
        <taxon>Ascomycota</taxon>
        <taxon>Pezizomycotina</taxon>
        <taxon>Sordariomycetes</taxon>
        <taxon>Xylariomycetidae</taxon>
        <taxon>Xylariales</taxon>
        <taxon>Microdochiaceae</taxon>
        <taxon>Microdochium</taxon>
    </lineage>
</organism>
<accession>A0A136JCJ1</accession>